<keyword evidence="3" id="KW-1185">Reference proteome</keyword>
<feature type="domain" description="BTB" evidence="1">
    <location>
        <begin position="55"/>
        <end position="160"/>
    </location>
</feature>
<name>A0A1Y2D9H0_9PEZI</name>
<gene>
    <name evidence="2" type="ORF">BCR38DRAFT_490918</name>
</gene>
<dbReference type="InterPro" id="IPR003131">
    <property type="entry name" value="T1-type_BTB"/>
</dbReference>
<comment type="caution">
    <text evidence="2">The sequence shown here is derived from an EMBL/GenBank/DDBJ whole genome shotgun (WGS) entry which is preliminary data.</text>
</comment>
<dbReference type="InParanoid" id="A0A1Y2D9H0"/>
<sequence>MNSPETYHSGVATLSSIASSTSSDLEGYGKQRIRPIVIGTVTTEEEDYHADDINGRVNLQVGEQRFVTTKDTLLQADYFRSLLLSPCSCKRQRDGSYFIDADPELFNHILRYLRRGIRPVFWDLTKGHDYVQYNALLEEARYFGVRELVSWIERQEYHDVVSVETTVLRPRLTYDRATLIGPVGKVVAEGRLVDDTAQHVDVQTHMGEDGKLCRAVAVKKKVKYHGEKCRRP</sequence>
<evidence type="ECO:0000259" key="1">
    <source>
        <dbReference type="SMART" id="SM00225"/>
    </source>
</evidence>
<dbReference type="AlphaFoldDB" id="A0A1Y2D9H0"/>
<dbReference type="SUPFAM" id="SSF54695">
    <property type="entry name" value="POZ domain"/>
    <property type="match status" value="1"/>
</dbReference>
<dbReference type="GO" id="GO:0051260">
    <property type="term" value="P:protein homooligomerization"/>
    <property type="evidence" value="ECO:0007669"/>
    <property type="project" value="InterPro"/>
</dbReference>
<dbReference type="RefSeq" id="XP_040709864.1">
    <property type="nucleotide sequence ID" value="XM_040864592.1"/>
</dbReference>
<evidence type="ECO:0000313" key="3">
    <source>
        <dbReference type="Proteomes" id="UP000193689"/>
    </source>
</evidence>
<evidence type="ECO:0000313" key="2">
    <source>
        <dbReference type="EMBL" id="ORY55912.1"/>
    </source>
</evidence>
<reference evidence="2 3" key="1">
    <citation type="submission" date="2016-07" db="EMBL/GenBank/DDBJ databases">
        <title>Pervasive Adenine N6-methylation of Active Genes in Fungi.</title>
        <authorList>
            <consortium name="DOE Joint Genome Institute"/>
            <person name="Mondo S.J."/>
            <person name="Dannebaum R.O."/>
            <person name="Kuo R.C."/>
            <person name="Labutti K."/>
            <person name="Haridas S."/>
            <person name="Kuo A."/>
            <person name="Salamov A."/>
            <person name="Ahrendt S.R."/>
            <person name="Lipzen A."/>
            <person name="Sullivan W."/>
            <person name="Andreopoulos W.B."/>
            <person name="Clum A."/>
            <person name="Lindquist E."/>
            <person name="Daum C."/>
            <person name="Ramamoorthy G.K."/>
            <person name="Gryganskyi A."/>
            <person name="Culley D."/>
            <person name="Magnuson J.K."/>
            <person name="James T.Y."/>
            <person name="O'Malley M.A."/>
            <person name="Stajich J.E."/>
            <person name="Spatafora J.W."/>
            <person name="Visel A."/>
            <person name="Grigoriev I.V."/>
        </authorList>
    </citation>
    <scope>NUCLEOTIDE SEQUENCE [LARGE SCALE GENOMIC DNA]</scope>
    <source>
        <strain evidence="2 3">CBS 129021</strain>
    </source>
</reference>
<dbReference type="Pfam" id="PF02214">
    <property type="entry name" value="BTB_2"/>
    <property type="match status" value="1"/>
</dbReference>
<dbReference type="InterPro" id="IPR000210">
    <property type="entry name" value="BTB/POZ_dom"/>
</dbReference>
<protein>
    <submittedName>
        <fullName evidence="2">BTB/POZ protein</fullName>
    </submittedName>
</protein>
<dbReference type="InterPro" id="IPR045068">
    <property type="entry name" value="BACURD1-3"/>
</dbReference>
<organism evidence="2 3">
    <name type="scientific">Pseudomassariella vexata</name>
    <dbReference type="NCBI Taxonomy" id="1141098"/>
    <lineage>
        <taxon>Eukaryota</taxon>
        <taxon>Fungi</taxon>
        <taxon>Dikarya</taxon>
        <taxon>Ascomycota</taxon>
        <taxon>Pezizomycotina</taxon>
        <taxon>Sordariomycetes</taxon>
        <taxon>Xylariomycetidae</taxon>
        <taxon>Amphisphaeriales</taxon>
        <taxon>Pseudomassariaceae</taxon>
        <taxon>Pseudomassariella</taxon>
    </lineage>
</organism>
<dbReference type="GeneID" id="63780804"/>
<dbReference type="OrthoDB" id="2414723at2759"/>
<accession>A0A1Y2D9H0</accession>
<dbReference type="InterPro" id="IPR011333">
    <property type="entry name" value="SKP1/BTB/POZ_sf"/>
</dbReference>
<dbReference type="PANTHER" id="PTHR11145">
    <property type="entry name" value="BTB/POZ DOMAIN-CONTAINING ADAPTER FOR CUL3-MEDIATED RHOA DEGRADATION PROTEIN FAMILY MEMBER"/>
    <property type="match status" value="1"/>
</dbReference>
<dbReference type="CDD" id="cd18316">
    <property type="entry name" value="BTB_POZ_KCTD-like"/>
    <property type="match status" value="1"/>
</dbReference>
<dbReference type="Gene3D" id="3.30.710.10">
    <property type="entry name" value="Potassium Channel Kv1.1, Chain A"/>
    <property type="match status" value="1"/>
</dbReference>
<dbReference type="SMART" id="SM00225">
    <property type="entry name" value="BTB"/>
    <property type="match status" value="1"/>
</dbReference>
<dbReference type="STRING" id="1141098.A0A1Y2D9H0"/>
<proteinExistence type="predicted"/>
<dbReference type="PANTHER" id="PTHR11145:SF8">
    <property type="entry name" value="RE57120P"/>
    <property type="match status" value="1"/>
</dbReference>
<dbReference type="Proteomes" id="UP000193689">
    <property type="component" value="Unassembled WGS sequence"/>
</dbReference>
<dbReference type="EMBL" id="MCFJ01000025">
    <property type="protein sequence ID" value="ORY55912.1"/>
    <property type="molecule type" value="Genomic_DNA"/>
</dbReference>